<dbReference type="SUPFAM" id="SSF52058">
    <property type="entry name" value="L domain-like"/>
    <property type="match status" value="1"/>
</dbReference>
<dbReference type="InterPro" id="IPR032675">
    <property type="entry name" value="LRR_dom_sf"/>
</dbReference>
<name>A0A068VNI5_COFCA</name>
<organism evidence="3 4">
    <name type="scientific">Coffea canephora</name>
    <name type="common">Robusta coffee</name>
    <dbReference type="NCBI Taxonomy" id="49390"/>
    <lineage>
        <taxon>Eukaryota</taxon>
        <taxon>Viridiplantae</taxon>
        <taxon>Streptophyta</taxon>
        <taxon>Embryophyta</taxon>
        <taxon>Tracheophyta</taxon>
        <taxon>Spermatophyta</taxon>
        <taxon>Magnoliopsida</taxon>
        <taxon>eudicotyledons</taxon>
        <taxon>Gunneridae</taxon>
        <taxon>Pentapetalae</taxon>
        <taxon>asterids</taxon>
        <taxon>lamiids</taxon>
        <taxon>Gentianales</taxon>
        <taxon>Rubiaceae</taxon>
        <taxon>Ixoroideae</taxon>
        <taxon>Gardenieae complex</taxon>
        <taxon>Bertiereae - Coffeeae clade</taxon>
        <taxon>Coffeeae</taxon>
        <taxon>Coffea</taxon>
    </lineage>
</organism>
<dbReference type="Gramene" id="CDP21273">
    <property type="protein sequence ID" value="CDP21273"/>
    <property type="gene ID" value="GSCOC_T00007289001"/>
</dbReference>
<dbReference type="Proteomes" id="UP000295252">
    <property type="component" value="Unassembled WGS sequence"/>
</dbReference>
<evidence type="ECO:0000313" key="4">
    <source>
        <dbReference type="Proteomes" id="UP000295252"/>
    </source>
</evidence>
<sequence length="138" mass="14818">MLKVLAYFLLFLALNGQTSLGQVMTGAPAAAPSPQPPFLPPPPPPSLPKEEVDAVNSLLQLLSPYSPLGPAYFSALSCHDIKFSPALTCNCTLEDKTCRVVLIDLSGQDLTGSIPPEIGNLSHLESLFQTYFSKCLSW</sequence>
<dbReference type="EMBL" id="HG742122">
    <property type="protein sequence ID" value="CDP21273.1"/>
    <property type="molecule type" value="Genomic_DNA"/>
</dbReference>
<accession>A0A068VNI5</accession>
<feature type="compositionally biased region" description="Pro residues" evidence="1">
    <location>
        <begin position="31"/>
        <end position="47"/>
    </location>
</feature>
<keyword evidence="2" id="KW-0732">Signal</keyword>
<protein>
    <submittedName>
        <fullName evidence="3">DH200=94 genomic scaffold, scaffold_3038</fullName>
    </submittedName>
</protein>
<feature type="chain" id="PRO_5001658829" evidence="2">
    <location>
        <begin position="22"/>
        <end position="138"/>
    </location>
</feature>
<evidence type="ECO:0000313" key="3">
    <source>
        <dbReference type="EMBL" id="CDP21273.1"/>
    </source>
</evidence>
<proteinExistence type="predicted"/>
<evidence type="ECO:0000256" key="2">
    <source>
        <dbReference type="SAM" id="SignalP"/>
    </source>
</evidence>
<feature type="signal peptide" evidence="2">
    <location>
        <begin position="1"/>
        <end position="21"/>
    </location>
</feature>
<keyword evidence="4" id="KW-1185">Reference proteome</keyword>
<dbReference type="Gene3D" id="3.80.10.10">
    <property type="entry name" value="Ribonuclease Inhibitor"/>
    <property type="match status" value="1"/>
</dbReference>
<dbReference type="AlphaFoldDB" id="A0A068VNI5"/>
<feature type="region of interest" description="Disordered" evidence="1">
    <location>
        <begin position="25"/>
        <end position="50"/>
    </location>
</feature>
<evidence type="ECO:0000256" key="1">
    <source>
        <dbReference type="SAM" id="MobiDB-lite"/>
    </source>
</evidence>
<reference evidence="4" key="1">
    <citation type="journal article" date="2014" name="Science">
        <title>The coffee genome provides insight into the convergent evolution of caffeine biosynthesis.</title>
        <authorList>
            <person name="Denoeud F."/>
            <person name="Carretero-Paulet L."/>
            <person name="Dereeper A."/>
            <person name="Droc G."/>
            <person name="Guyot R."/>
            <person name="Pietrella M."/>
            <person name="Zheng C."/>
            <person name="Alberti A."/>
            <person name="Anthony F."/>
            <person name="Aprea G."/>
            <person name="Aury J.M."/>
            <person name="Bento P."/>
            <person name="Bernard M."/>
            <person name="Bocs S."/>
            <person name="Campa C."/>
            <person name="Cenci A."/>
            <person name="Combes M.C."/>
            <person name="Crouzillat D."/>
            <person name="Da Silva C."/>
            <person name="Daddiego L."/>
            <person name="De Bellis F."/>
            <person name="Dussert S."/>
            <person name="Garsmeur O."/>
            <person name="Gayraud T."/>
            <person name="Guignon V."/>
            <person name="Jahn K."/>
            <person name="Jamilloux V."/>
            <person name="Joet T."/>
            <person name="Labadie K."/>
            <person name="Lan T."/>
            <person name="Leclercq J."/>
            <person name="Lepelley M."/>
            <person name="Leroy T."/>
            <person name="Li L.T."/>
            <person name="Librado P."/>
            <person name="Lopez L."/>
            <person name="Munoz A."/>
            <person name="Noel B."/>
            <person name="Pallavicini A."/>
            <person name="Perrotta G."/>
            <person name="Poncet V."/>
            <person name="Pot D."/>
            <person name="Priyono X."/>
            <person name="Rigoreau M."/>
            <person name="Rouard M."/>
            <person name="Rozas J."/>
            <person name="Tranchant-Dubreuil C."/>
            <person name="VanBuren R."/>
            <person name="Zhang Q."/>
            <person name="Andrade A.C."/>
            <person name="Argout X."/>
            <person name="Bertrand B."/>
            <person name="de Kochko A."/>
            <person name="Graziosi G."/>
            <person name="Henry R.J."/>
            <person name="Jayarama X."/>
            <person name="Ming R."/>
            <person name="Nagai C."/>
            <person name="Rounsley S."/>
            <person name="Sankoff D."/>
            <person name="Giuliano G."/>
            <person name="Albert V.A."/>
            <person name="Wincker P."/>
            <person name="Lashermes P."/>
        </authorList>
    </citation>
    <scope>NUCLEOTIDE SEQUENCE [LARGE SCALE GENOMIC DNA]</scope>
    <source>
        <strain evidence="4">cv. DH200-94</strain>
    </source>
</reference>
<gene>
    <name evidence="3" type="ORF">GSCOC_T00007289001</name>
</gene>
<dbReference type="InParanoid" id="A0A068VNI5"/>